<keyword evidence="6 7" id="KW-0472">Membrane</keyword>
<keyword evidence="4 7" id="KW-0812">Transmembrane</keyword>
<evidence type="ECO:0000313" key="10">
    <source>
        <dbReference type="Proteomes" id="UP000431401"/>
    </source>
</evidence>
<feature type="transmembrane region" description="Helical" evidence="7">
    <location>
        <begin position="301"/>
        <end position="323"/>
    </location>
</feature>
<evidence type="ECO:0000259" key="8">
    <source>
        <dbReference type="PROSITE" id="PS50850"/>
    </source>
</evidence>
<feature type="transmembrane region" description="Helical" evidence="7">
    <location>
        <begin position="167"/>
        <end position="189"/>
    </location>
</feature>
<comment type="subcellular location">
    <subcellularLocation>
        <location evidence="1">Cell membrane</location>
        <topology evidence="1">Multi-pass membrane protein</topology>
    </subcellularLocation>
</comment>
<evidence type="ECO:0000256" key="1">
    <source>
        <dbReference type="ARBA" id="ARBA00004651"/>
    </source>
</evidence>
<sequence length="494" mass="49816">MNSVAAEYHARPWRVFAATSVGVVAVFLGISGLTVALPTVTRELNASAAQSTWILLGYMLITTALILVFGRLADLVGRRPLYLGGLAAFTAATGLCALAPSAGWLIVFRMLQGVGAAAVVTNNTALLTDVFAPHDLGRALGWNATVAAVAQVAGPVVGGAATSVLGWRGLFLVCLPIGLLALVSSVLVIPARHGRRGSETFDLAGSVLSAAVLTAVVLALTPAATRVPGLPWLPWLFVVAAAVSAAAFVAVQARRRHPLVDLRLFRNRGIALVFVAVVINAVATYAVTLLVSLYGQVVSGISAAAAGVLVVPVAVGTVVAAAAAGSLVPRYSPRALTATGMSLCAFGLLGLTVTLSDTGAAPASTAPFLFLLGCGVGLFMTPSTSALMLAAPAARRGIANGLRSALQNVGYLLSTALVLTVVTAGLGDGARRAAYSGTLGALGPAESARFAGNLRVAGLVLTAVVAVGVVVCLAFPRGPAVPDPADRPLETLSS</sequence>
<feature type="transmembrane region" description="Helical" evidence="7">
    <location>
        <begin position="81"/>
        <end position="107"/>
    </location>
</feature>
<keyword evidence="3" id="KW-1003">Cell membrane</keyword>
<dbReference type="Gene3D" id="1.20.1250.20">
    <property type="entry name" value="MFS general substrate transporter like domains"/>
    <property type="match status" value="1"/>
</dbReference>
<feature type="transmembrane region" description="Helical" evidence="7">
    <location>
        <begin position="232"/>
        <end position="251"/>
    </location>
</feature>
<evidence type="ECO:0000256" key="4">
    <source>
        <dbReference type="ARBA" id="ARBA00022692"/>
    </source>
</evidence>
<evidence type="ECO:0000256" key="2">
    <source>
        <dbReference type="ARBA" id="ARBA00022448"/>
    </source>
</evidence>
<dbReference type="PANTHER" id="PTHR42718">
    <property type="entry name" value="MAJOR FACILITATOR SUPERFAMILY MULTIDRUG TRANSPORTER MFSC"/>
    <property type="match status" value="1"/>
</dbReference>
<keyword evidence="5 7" id="KW-1133">Transmembrane helix</keyword>
<dbReference type="GO" id="GO:0022857">
    <property type="term" value="F:transmembrane transporter activity"/>
    <property type="evidence" value="ECO:0007669"/>
    <property type="project" value="InterPro"/>
</dbReference>
<protein>
    <submittedName>
        <fullName evidence="9">Riboflavin transporter RibZ</fullName>
    </submittedName>
</protein>
<dbReference type="InterPro" id="IPR036259">
    <property type="entry name" value="MFS_trans_sf"/>
</dbReference>
<dbReference type="CDD" id="cd17321">
    <property type="entry name" value="MFS_MMR_MDR_like"/>
    <property type="match status" value="1"/>
</dbReference>
<evidence type="ECO:0000256" key="3">
    <source>
        <dbReference type="ARBA" id="ARBA00022475"/>
    </source>
</evidence>
<evidence type="ECO:0000256" key="6">
    <source>
        <dbReference type="ARBA" id="ARBA00023136"/>
    </source>
</evidence>
<feature type="domain" description="Major facilitator superfamily (MFS) profile" evidence="8">
    <location>
        <begin position="15"/>
        <end position="480"/>
    </location>
</feature>
<evidence type="ECO:0000256" key="5">
    <source>
        <dbReference type="ARBA" id="ARBA00022989"/>
    </source>
</evidence>
<accession>A0A7K0E0E1</accession>
<keyword evidence="2" id="KW-0813">Transport</keyword>
<feature type="transmembrane region" description="Helical" evidence="7">
    <location>
        <begin position="456"/>
        <end position="475"/>
    </location>
</feature>
<keyword evidence="10" id="KW-1185">Reference proteome</keyword>
<dbReference type="AlphaFoldDB" id="A0A7K0E0E1"/>
<dbReference type="OrthoDB" id="102502at2"/>
<dbReference type="GO" id="GO:0005886">
    <property type="term" value="C:plasma membrane"/>
    <property type="evidence" value="ECO:0007669"/>
    <property type="project" value="UniProtKB-SubCell"/>
</dbReference>
<proteinExistence type="predicted"/>
<dbReference type="PANTHER" id="PTHR42718:SF46">
    <property type="entry name" value="BLR6921 PROTEIN"/>
    <property type="match status" value="1"/>
</dbReference>
<feature type="transmembrane region" description="Helical" evidence="7">
    <location>
        <begin position="368"/>
        <end position="389"/>
    </location>
</feature>
<feature type="transmembrane region" description="Helical" evidence="7">
    <location>
        <begin position="409"/>
        <end position="427"/>
    </location>
</feature>
<evidence type="ECO:0000256" key="7">
    <source>
        <dbReference type="SAM" id="Phobius"/>
    </source>
</evidence>
<dbReference type="RefSeq" id="WP_153348536.1">
    <property type="nucleotide sequence ID" value="NZ_WEGI01000018.1"/>
</dbReference>
<dbReference type="SUPFAM" id="SSF103473">
    <property type="entry name" value="MFS general substrate transporter"/>
    <property type="match status" value="1"/>
</dbReference>
<dbReference type="Gene3D" id="1.20.1720.10">
    <property type="entry name" value="Multidrug resistance protein D"/>
    <property type="match status" value="1"/>
</dbReference>
<evidence type="ECO:0000313" key="9">
    <source>
        <dbReference type="EMBL" id="MQY31278.1"/>
    </source>
</evidence>
<dbReference type="Proteomes" id="UP000431401">
    <property type="component" value="Unassembled WGS sequence"/>
</dbReference>
<feature type="transmembrane region" description="Helical" evidence="7">
    <location>
        <begin position="48"/>
        <end position="69"/>
    </location>
</feature>
<dbReference type="PROSITE" id="PS50850">
    <property type="entry name" value="MFS"/>
    <property type="match status" value="1"/>
</dbReference>
<dbReference type="InterPro" id="IPR020846">
    <property type="entry name" value="MFS_dom"/>
</dbReference>
<comment type="caution">
    <text evidence="9">The sequence shown here is derived from an EMBL/GenBank/DDBJ whole genome shotgun (WGS) entry which is preliminary data.</text>
</comment>
<feature type="transmembrane region" description="Helical" evidence="7">
    <location>
        <begin position="272"/>
        <end position="295"/>
    </location>
</feature>
<dbReference type="InterPro" id="IPR011701">
    <property type="entry name" value="MFS"/>
</dbReference>
<gene>
    <name evidence="9" type="primary">ribZ_2</name>
    <name evidence="9" type="ORF">NRB56_68870</name>
</gene>
<feature type="transmembrane region" description="Helical" evidence="7">
    <location>
        <begin position="335"/>
        <end position="356"/>
    </location>
</feature>
<feature type="transmembrane region" description="Helical" evidence="7">
    <location>
        <begin position="201"/>
        <end position="220"/>
    </location>
</feature>
<dbReference type="EMBL" id="WEGI01000018">
    <property type="protein sequence ID" value="MQY31278.1"/>
    <property type="molecule type" value="Genomic_DNA"/>
</dbReference>
<name>A0A7K0E0E1_9NOCA</name>
<feature type="transmembrane region" description="Helical" evidence="7">
    <location>
        <begin position="12"/>
        <end position="36"/>
    </location>
</feature>
<reference evidence="9 10" key="1">
    <citation type="submission" date="2019-10" db="EMBL/GenBank/DDBJ databases">
        <title>Nocardia macrotermitis sp. nov. and Nocardia aurantia sp. nov., isolated from the gut of fungus growing-termite Macrotermes natalensis.</title>
        <authorList>
            <person name="Benndorf R."/>
            <person name="Schwitalla J."/>
            <person name="Martin K."/>
            <person name="De Beer W."/>
            <person name="Kaster A.-K."/>
            <person name="Vollmers J."/>
            <person name="Poulsen M."/>
            <person name="Beemelmanns C."/>
        </authorList>
    </citation>
    <scope>NUCLEOTIDE SEQUENCE [LARGE SCALE GENOMIC DNA]</scope>
    <source>
        <strain evidence="9 10">RB56</strain>
    </source>
</reference>
<dbReference type="Pfam" id="PF07690">
    <property type="entry name" value="MFS_1"/>
    <property type="match status" value="1"/>
</dbReference>
<organism evidence="9 10">
    <name type="scientific">Nocardia aurantia</name>
    <dbReference type="NCBI Taxonomy" id="2585199"/>
    <lineage>
        <taxon>Bacteria</taxon>
        <taxon>Bacillati</taxon>
        <taxon>Actinomycetota</taxon>
        <taxon>Actinomycetes</taxon>
        <taxon>Mycobacteriales</taxon>
        <taxon>Nocardiaceae</taxon>
        <taxon>Nocardia</taxon>
    </lineage>
</organism>